<proteinExistence type="predicted"/>
<dbReference type="Proteomes" id="UP000545507">
    <property type="component" value="Unassembled WGS sequence"/>
</dbReference>
<accession>A0A7Y8KXZ5</accession>
<organism evidence="1 2">
    <name type="scientific">Hydrogenophaga aromaticivorans</name>
    <dbReference type="NCBI Taxonomy" id="2610898"/>
    <lineage>
        <taxon>Bacteria</taxon>
        <taxon>Pseudomonadati</taxon>
        <taxon>Pseudomonadota</taxon>
        <taxon>Betaproteobacteria</taxon>
        <taxon>Burkholderiales</taxon>
        <taxon>Comamonadaceae</taxon>
        <taxon>Hydrogenophaga</taxon>
    </lineage>
</organism>
<gene>
    <name evidence="1" type="ORF">F3K02_11040</name>
</gene>
<dbReference type="EMBL" id="VYGV01000007">
    <property type="protein sequence ID" value="NWF45781.1"/>
    <property type="molecule type" value="Genomic_DNA"/>
</dbReference>
<name>A0A7Y8KXZ5_9BURK</name>
<evidence type="ECO:0000313" key="1">
    <source>
        <dbReference type="EMBL" id="NWF45781.1"/>
    </source>
</evidence>
<comment type="caution">
    <text evidence="1">The sequence shown here is derived from an EMBL/GenBank/DDBJ whole genome shotgun (WGS) entry which is preliminary data.</text>
</comment>
<protein>
    <submittedName>
        <fullName evidence="1">Uncharacterized protein</fullName>
    </submittedName>
</protein>
<evidence type="ECO:0000313" key="2">
    <source>
        <dbReference type="Proteomes" id="UP000545507"/>
    </source>
</evidence>
<dbReference type="AlphaFoldDB" id="A0A7Y8KXZ5"/>
<dbReference type="RefSeq" id="WP_177135664.1">
    <property type="nucleotide sequence ID" value="NZ_VYGV01000007.1"/>
</dbReference>
<reference evidence="1 2" key="1">
    <citation type="submission" date="2019-09" db="EMBL/GenBank/DDBJ databases">
        <title>Hydrogenophaga aromatica sp. nov., isolated from a para-xylene-degrading enrichment culture.</title>
        <authorList>
            <person name="Tancsics A."/>
            <person name="Banerjee S."/>
        </authorList>
    </citation>
    <scope>NUCLEOTIDE SEQUENCE [LARGE SCALE GENOMIC DNA]</scope>
    <source>
        <strain evidence="1 2">D2P1</strain>
    </source>
</reference>
<sequence>MDIFTLSLLAFAGAFILKTTDQRQRILLLGRHLGQFQIEKLMERLSEGYMRALSEKDPERRQQIWQLQASTEASLASQFQRFAAGLAKDAAAPFRVNRIALPYADRWLPGASFDLREAMRIHARGIQQTVDNTAQRSERDRAYTLLAELYLMQHTCHWYCRTRATASARVLARHQTPYAQLVASVSPETRQAYSELVGFKG</sequence>
<keyword evidence="2" id="KW-1185">Reference proteome</keyword>